<keyword evidence="2 5" id="KW-0378">Hydrolase</keyword>
<dbReference type="PROSITE" id="PS00134">
    <property type="entry name" value="TRYPSIN_HIS"/>
    <property type="match status" value="1"/>
</dbReference>
<dbReference type="InterPro" id="IPR051333">
    <property type="entry name" value="CLIP_Serine_Protease"/>
</dbReference>
<dbReference type="InterPro" id="IPR001254">
    <property type="entry name" value="Trypsin_dom"/>
</dbReference>
<keyword evidence="6" id="KW-1185">Reference proteome</keyword>
<evidence type="ECO:0000256" key="3">
    <source>
        <dbReference type="SAM" id="SignalP"/>
    </source>
</evidence>
<gene>
    <name evidence="5" type="ORF">L0M17_00100</name>
</gene>
<dbReference type="PANTHER" id="PTHR24260:SF136">
    <property type="entry name" value="GH08193P-RELATED"/>
    <property type="match status" value="1"/>
</dbReference>
<dbReference type="EMBL" id="JAKZBV010000001">
    <property type="protein sequence ID" value="MCH6468398.1"/>
    <property type="molecule type" value="Genomic_DNA"/>
</dbReference>
<dbReference type="Gene3D" id="2.40.10.10">
    <property type="entry name" value="Trypsin-like serine proteases"/>
    <property type="match status" value="1"/>
</dbReference>
<evidence type="ECO:0000256" key="2">
    <source>
        <dbReference type="RuleBase" id="RU363034"/>
    </source>
</evidence>
<dbReference type="PROSITE" id="PS00135">
    <property type="entry name" value="TRYPSIN_SER"/>
    <property type="match status" value="1"/>
</dbReference>
<dbReference type="Pfam" id="PF00089">
    <property type="entry name" value="Trypsin"/>
    <property type="match status" value="1"/>
</dbReference>
<protein>
    <submittedName>
        <fullName evidence="5">Trypsin-like serine protease</fullName>
        <ecNumber evidence="5">3.4.21.-</ecNumber>
    </submittedName>
</protein>
<organism evidence="5 6">
    <name type="scientific">Sinomonas terrae</name>
    <dbReference type="NCBI Taxonomy" id="2908838"/>
    <lineage>
        <taxon>Bacteria</taxon>
        <taxon>Bacillati</taxon>
        <taxon>Actinomycetota</taxon>
        <taxon>Actinomycetes</taxon>
        <taxon>Micrococcales</taxon>
        <taxon>Micrococcaceae</taxon>
        <taxon>Sinomonas</taxon>
    </lineage>
</organism>
<proteinExistence type="predicted"/>
<dbReference type="EC" id="3.4.21.-" evidence="5"/>
<dbReference type="InterPro" id="IPR001314">
    <property type="entry name" value="Peptidase_S1A"/>
</dbReference>
<dbReference type="SMART" id="SM00020">
    <property type="entry name" value="Tryp_SPc"/>
    <property type="match status" value="1"/>
</dbReference>
<dbReference type="InterPro" id="IPR009003">
    <property type="entry name" value="Peptidase_S1_PA"/>
</dbReference>
<feature type="signal peptide" evidence="3">
    <location>
        <begin position="1"/>
        <end position="27"/>
    </location>
</feature>
<feature type="chain" id="PRO_5046860164" evidence="3">
    <location>
        <begin position="28"/>
        <end position="286"/>
    </location>
</feature>
<dbReference type="PANTHER" id="PTHR24260">
    <property type="match status" value="1"/>
</dbReference>
<dbReference type="Proteomes" id="UP001202922">
    <property type="component" value="Unassembled WGS sequence"/>
</dbReference>
<keyword evidence="2" id="KW-0720">Serine protease</keyword>
<evidence type="ECO:0000313" key="6">
    <source>
        <dbReference type="Proteomes" id="UP001202922"/>
    </source>
</evidence>
<accession>A0ABS9TVH5</accession>
<dbReference type="PROSITE" id="PS50240">
    <property type="entry name" value="TRYPSIN_DOM"/>
    <property type="match status" value="1"/>
</dbReference>
<keyword evidence="3" id="KW-0732">Signal</keyword>
<dbReference type="SUPFAM" id="SSF50494">
    <property type="entry name" value="Trypsin-like serine proteases"/>
    <property type="match status" value="1"/>
</dbReference>
<sequence>MRRKLIAALAALTAAFGLAFAAAPAQASTGGTADGDAHPGVAMIVFYTAEGRFRCSGALISPTVVLTAAHCTDSTVGKTLVTFDSVIAEQSPAGFPAAAHPSLGYTSTDLAGHISGTAVADPAFSNFTDKNNWNDVGIIKLDSPVSQQPYSLAPAGTLDAIAPGDVPKTVVTAVGYGAELAKPDSGPQRRVPVSFPMIRRSVDMDLQSVGPQIFTTHANVNPAQGTGGICSGDSGGPIFLNDQIVGLTSFGNKNCLALDGLQRVDVASIQSWITSMENTPAGSPAA</sequence>
<reference evidence="5 6" key="1">
    <citation type="submission" date="2022-03" db="EMBL/GenBank/DDBJ databases">
        <title>Sinomonas sp. isolated from a soil.</title>
        <authorList>
            <person name="Han J."/>
            <person name="Kim D.-U."/>
        </authorList>
    </citation>
    <scope>NUCLEOTIDE SEQUENCE [LARGE SCALE GENOMIC DNA]</scope>
    <source>
        <strain evidence="5 6">5-5</strain>
    </source>
</reference>
<dbReference type="RefSeq" id="WP_241050065.1">
    <property type="nucleotide sequence ID" value="NZ_JAKZBV010000001.1"/>
</dbReference>
<keyword evidence="2" id="KW-0645">Protease</keyword>
<dbReference type="InterPro" id="IPR043504">
    <property type="entry name" value="Peptidase_S1_PA_chymotrypsin"/>
</dbReference>
<evidence type="ECO:0000259" key="4">
    <source>
        <dbReference type="PROSITE" id="PS50240"/>
    </source>
</evidence>
<keyword evidence="1" id="KW-1015">Disulfide bond</keyword>
<name>A0ABS9TVH5_9MICC</name>
<dbReference type="PRINTS" id="PR00722">
    <property type="entry name" value="CHYMOTRYPSIN"/>
</dbReference>
<dbReference type="InterPro" id="IPR018114">
    <property type="entry name" value="TRYPSIN_HIS"/>
</dbReference>
<dbReference type="InterPro" id="IPR033116">
    <property type="entry name" value="TRYPSIN_SER"/>
</dbReference>
<evidence type="ECO:0000256" key="1">
    <source>
        <dbReference type="ARBA" id="ARBA00023157"/>
    </source>
</evidence>
<comment type="caution">
    <text evidence="5">The sequence shown here is derived from an EMBL/GenBank/DDBJ whole genome shotgun (WGS) entry which is preliminary data.</text>
</comment>
<dbReference type="GO" id="GO:0016787">
    <property type="term" value="F:hydrolase activity"/>
    <property type="evidence" value="ECO:0007669"/>
    <property type="project" value="UniProtKB-KW"/>
</dbReference>
<feature type="domain" description="Peptidase S1" evidence="4">
    <location>
        <begin position="28"/>
        <end position="278"/>
    </location>
</feature>
<evidence type="ECO:0000313" key="5">
    <source>
        <dbReference type="EMBL" id="MCH6468398.1"/>
    </source>
</evidence>